<evidence type="ECO:0000313" key="15">
    <source>
        <dbReference type="Proteomes" id="UP000001646"/>
    </source>
</evidence>
<sequence length="216" mass="24357">METCENMPSGNQQENEDHGEPAVTNPDMNSATQVKNPKTLSSFQQDDHSESPTSESSQTQCSDCGRICKCHSQVDIDARLIKGDRCMECVNNFSPCDHLCSHQKTHTKEKPYQCMDCGKSFGYSSNLRRHKMIHTGEKPHKCMECGKCFRESGSLGRHLKIHTGEKPFKCMECGKSFILKAQLRSHQRTHTGEKPYKCMECGKGFSDNRTLDEPAC</sequence>
<protein>
    <recommendedName>
        <fullName evidence="13">C2H2-type domain-containing protein</fullName>
    </recommendedName>
</protein>
<dbReference type="FunFam" id="3.30.160.60:FF:004135">
    <property type="match status" value="1"/>
</dbReference>
<dbReference type="PROSITE" id="PS00028">
    <property type="entry name" value="ZINC_FINGER_C2H2_1"/>
    <property type="match status" value="4"/>
</dbReference>
<dbReference type="GO" id="GO:0008270">
    <property type="term" value="F:zinc ion binding"/>
    <property type="evidence" value="ECO:0007669"/>
    <property type="project" value="UniProtKB-KW"/>
</dbReference>
<feature type="domain" description="C2H2-type" evidence="13">
    <location>
        <begin position="84"/>
        <end position="111"/>
    </location>
</feature>
<keyword evidence="10" id="KW-0539">Nucleus</keyword>
<evidence type="ECO:0000256" key="8">
    <source>
        <dbReference type="ARBA" id="ARBA00023125"/>
    </source>
</evidence>
<evidence type="ECO:0000256" key="3">
    <source>
        <dbReference type="ARBA" id="ARBA00022723"/>
    </source>
</evidence>
<dbReference type="InterPro" id="IPR041697">
    <property type="entry name" value="Znf-C2H2_11"/>
</dbReference>
<dbReference type="SMART" id="SM00355">
    <property type="entry name" value="ZnF_C2H2"/>
    <property type="match status" value="3"/>
</dbReference>
<dbReference type="GO" id="GO:0006357">
    <property type="term" value="P:regulation of transcription by RNA polymerase II"/>
    <property type="evidence" value="ECO:0000318"/>
    <property type="project" value="GO_Central"/>
</dbReference>
<keyword evidence="3" id="KW-0479">Metal-binding</keyword>
<accession>A0A803TJ32</accession>
<dbReference type="InterPro" id="IPR013087">
    <property type="entry name" value="Znf_C2H2_type"/>
</dbReference>
<keyword evidence="7" id="KW-0805">Transcription regulation</keyword>
<evidence type="ECO:0000256" key="9">
    <source>
        <dbReference type="ARBA" id="ARBA00023163"/>
    </source>
</evidence>
<feature type="domain" description="C2H2-type" evidence="13">
    <location>
        <begin position="112"/>
        <end position="139"/>
    </location>
</feature>
<evidence type="ECO:0000256" key="5">
    <source>
        <dbReference type="ARBA" id="ARBA00022771"/>
    </source>
</evidence>
<proteinExistence type="inferred from homology"/>
<feature type="domain" description="C2H2-type" evidence="13">
    <location>
        <begin position="168"/>
        <end position="195"/>
    </location>
</feature>
<dbReference type="Pfam" id="PF00096">
    <property type="entry name" value="zf-C2H2"/>
    <property type="match status" value="1"/>
</dbReference>
<feature type="compositionally biased region" description="Low complexity" evidence="12">
    <location>
        <begin position="51"/>
        <end position="61"/>
    </location>
</feature>
<reference evidence="14" key="1">
    <citation type="submission" date="2009-12" db="EMBL/GenBank/DDBJ databases">
        <title>The Genome Sequence of Anolis carolinensis (Green Anole Lizard).</title>
        <authorList>
            <consortium name="The Genome Sequencing Platform"/>
            <person name="Di Palma F."/>
            <person name="Alfoldi J."/>
            <person name="Heiman D."/>
            <person name="Young S."/>
            <person name="Grabherr M."/>
            <person name="Johnson J."/>
            <person name="Lander E.S."/>
            <person name="Lindblad-Toh K."/>
        </authorList>
    </citation>
    <scope>NUCLEOTIDE SEQUENCE [LARGE SCALE GENOMIC DNA]</scope>
    <source>
        <strain evidence="14">JBL SC #1</strain>
    </source>
</reference>
<dbReference type="GO" id="GO:0000978">
    <property type="term" value="F:RNA polymerase II cis-regulatory region sequence-specific DNA binding"/>
    <property type="evidence" value="ECO:0000318"/>
    <property type="project" value="GO_Central"/>
</dbReference>
<keyword evidence="6" id="KW-0862">Zinc</keyword>
<evidence type="ECO:0000256" key="12">
    <source>
        <dbReference type="SAM" id="MobiDB-lite"/>
    </source>
</evidence>
<dbReference type="Ensembl" id="ENSACAT00000046459.1">
    <property type="protein sequence ID" value="ENSACAP00000035222.1"/>
    <property type="gene ID" value="ENSACAG00000040444.1"/>
</dbReference>
<keyword evidence="8" id="KW-0238">DNA-binding</keyword>
<feature type="domain" description="C2H2-type" evidence="13">
    <location>
        <begin position="140"/>
        <end position="167"/>
    </location>
</feature>
<comment type="similarity">
    <text evidence="2">Belongs to the krueppel C2H2-type zinc-finger protein family.</text>
</comment>
<evidence type="ECO:0000256" key="10">
    <source>
        <dbReference type="ARBA" id="ARBA00023242"/>
    </source>
</evidence>
<evidence type="ECO:0000256" key="7">
    <source>
        <dbReference type="ARBA" id="ARBA00023015"/>
    </source>
</evidence>
<dbReference type="GO" id="GO:0000981">
    <property type="term" value="F:DNA-binding transcription factor activity, RNA polymerase II-specific"/>
    <property type="evidence" value="ECO:0000318"/>
    <property type="project" value="GO_Central"/>
</dbReference>
<keyword evidence="15" id="KW-1185">Reference proteome</keyword>
<feature type="compositionally biased region" description="Polar residues" evidence="12">
    <location>
        <begin position="1"/>
        <end position="13"/>
    </location>
</feature>
<keyword evidence="4" id="KW-0677">Repeat</keyword>
<dbReference type="Pfam" id="PF16622">
    <property type="entry name" value="zf-C2H2_11"/>
    <property type="match status" value="1"/>
</dbReference>
<dbReference type="GO" id="GO:0005634">
    <property type="term" value="C:nucleus"/>
    <property type="evidence" value="ECO:0007669"/>
    <property type="project" value="UniProtKB-SubCell"/>
</dbReference>
<dbReference type="PROSITE" id="PS50157">
    <property type="entry name" value="ZINC_FINGER_C2H2_2"/>
    <property type="match status" value="4"/>
</dbReference>
<evidence type="ECO:0000256" key="2">
    <source>
        <dbReference type="ARBA" id="ARBA00006991"/>
    </source>
</evidence>
<dbReference type="FunFam" id="3.30.160.60:FF:002315">
    <property type="match status" value="1"/>
</dbReference>
<feature type="region of interest" description="Disordered" evidence="12">
    <location>
        <begin position="1"/>
        <end position="61"/>
    </location>
</feature>
<dbReference type="InParanoid" id="A0A803TJ32"/>
<evidence type="ECO:0000313" key="14">
    <source>
        <dbReference type="Ensembl" id="ENSACAP00000035222.1"/>
    </source>
</evidence>
<dbReference type="Proteomes" id="UP000001646">
    <property type="component" value="Unplaced"/>
</dbReference>
<evidence type="ECO:0000256" key="1">
    <source>
        <dbReference type="ARBA" id="ARBA00004123"/>
    </source>
</evidence>
<evidence type="ECO:0000256" key="11">
    <source>
        <dbReference type="PROSITE-ProRule" id="PRU00042"/>
    </source>
</evidence>
<dbReference type="InterPro" id="IPR050826">
    <property type="entry name" value="Krueppel_C2H2_ZnFinger"/>
</dbReference>
<evidence type="ECO:0000256" key="4">
    <source>
        <dbReference type="ARBA" id="ARBA00022737"/>
    </source>
</evidence>
<keyword evidence="9" id="KW-0804">Transcription</keyword>
<feature type="compositionally biased region" description="Polar residues" evidence="12">
    <location>
        <begin position="26"/>
        <end position="44"/>
    </location>
</feature>
<comment type="subcellular location">
    <subcellularLocation>
        <location evidence="1">Nucleus</location>
    </subcellularLocation>
</comment>
<dbReference type="Gene3D" id="3.30.160.60">
    <property type="entry name" value="Classic Zinc Finger"/>
    <property type="match status" value="5"/>
</dbReference>
<dbReference type="Pfam" id="PF13465">
    <property type="entry name" value="zf-H2C2_2"/>
    <property type="match status" value="1"/>
</dbReference>
<dbReference type="FunFam" id="3.30.160.60:FF:002343">
    <property type="entry name" value="Zinc finger protein 33A"/>
    <property type="match status" value="1"/>
</dbReference>
<reference evidence="14" key="2">
    <citation type="submission" date="2025-08" db="UniProtKB">
        <authorList>
            <consortium name="Ensembl"/>
        </authorList>
    </citation>
    <scope>IDENTIFICATION</scope>
</reference>
<dbReference type="AlphaFoldDB" id="A0A803TJ32"/>
<dbReference type="PANTHER" id="PTHR24377">
    <property type="entry name" value="IP01015P-RELATED"/>
    <property type="match status" value="1"/>
</dbReference>
<dbReference type="InterPro" id="IPR036236">
    <property type="entry name" value="Znf_C2H2_sf"/>
</dbReference>
<organism evidence="14 15">
    <name type="scientific">Anolis carolinensis</name>
    <name type="common">Green anole</name>
    <name type="synonym">American chameleon</name>
    <dbReference type="NCBI Taxonomy" id="28377"/>
    <lineage>
        <taxon>Eukaryota</taxon>
        <taxon>Metazoa</taxon>
        <taxon>Chordata</taxon>
        <taxon>Craniata</taxon>
        <taxon>Vertebrata</taxon>
        <taxon>Euteleostomi</taxon>
        <taxon>Lepidosauria</taxon>
        <taxon>Squamata</taxon>
        <taxon>Bifurcata</taxon>
        <taxon>Unidentata</taxon>
        <taxon>Episquamata</taxon>
        <taxon>Toxicofera</taxon>
        <taxon>Iguania</taxon>
        <taxon>Dactyloidae</taxon>
        <taxon>Anolis</taxon>
    </lineage>
</organism>
<name>A0A803TJ32_ANOCA</name>
<dbReference type="SUPFAM" id="SSF57667">
    <property type="entry name" value="beta-beta-alpha zinc fingers"/>
    <property type="match status" value="2"/>
</dbReference>
<evidence type="ECO:0000256" key="6">
    <source>
        <dbReference type="ARBA" id="ARBA00022833"/>
    </source>
</evidence>
<dbReference type="FunFam" id="3.30.160.60:FF:001343">
    <property type="entry name" value="Zinc finger protein 568"/>
    <property type="match status" value="1"/>
</dbReference>
<evidence type="ECO:0000259" key="13">
    <source>
        <dbReference type="PROSITE" id="PS50157"/>
    </source>
</evidence>
<keyword evidence="5 11" id="KW-0863">Zinc-finger</keyword>
<dbReference type="GeneTree" id="ENSGT00940000156207"/>
<reference evidence="14" key="3">
    <citation type="submission" date="2025-09" db="UniProtKB">
        <authorList>
            <consortium name="Ensembl"/>
        </authorList>
    </citation>
    <scope>IDENTIFICATION</scope>
</reference>